<reference evidence="8" key="1">
    <citation type="submission" date="2015-08" db="EMBL/GenBank/DDBJ databases">
        <authorList>
            <person name="Varghese N."/>
        </authorList>
    </citation>
    <scope>NUCLEOTIDE SEQUENCE [LARGE SCALE GENOMIC DNA]</scope>
    <source>
        <strain evidence="8">DSM 18181</strain>
    </source>
</reference>
<feature type="transmembrane region" description="Helical" evidence="5">
    <location>
        <begin position="68"/>
        <end position="85"/>
    </location>
</feature>
<keyword evidence="3 5" id="KW-1133">Transmembrane helix</keyword>
<evidence type="ECO:0000256" key="2">
    <source>
        <dbReference type="ARBA" id="ARBA00022692"/>
    </source>
</evidence>
<dbReference type="PANTHER" id="PTHR43021:SF2">
    <property type="entry name" value="CATION_H+ EXCHANGER DOMAIN-CONTAINING PROTEIN"/>
    <property type="match status" value="1"/>
</dbReference>
<feature type="transmembrane region" description="Helical" evidence="5">
    <location>
        <begin position="159"/>
        <end position="181"/>
    </location>
</feature>
<feature type="transmembrane region" description="Helical" evidence="5">
    <location>
        <begin position="123"/>
        <end position="147"/>
    </location>
</feature>
<feature type="transmembrane region" description="Helical" evidence="5">
    <location>
        <begin position="298"/>
        <end position="316"/>
    </location>
</feature>
<feature type="transmembrane region" description="Helical" evidence="5">
    <location>
        <begin position="271"/>
        <end position="291"/>
    </location>
</feature>
<feature type="domain" description="Cation/H+ exchanger transmembrane" evidence="6">
    <location>
        <begin position="25"/>
        <end position="390"/>
    </location>
</feature>
<dbReference type="PANTHER" id="PTHR43021">
    <property type="entry name" value="NA(+)/H(+) ANTIPORTER-RELATED"/>
    <property type="match status" value="1"/>
</dbReference>
<keyword evidence="4 5" id="KW-0472">Membrane</keyword>
<dbReference type="GO" id="GO:0016020">
    <property type="term" value="C:membrane"/>
    <property type="evidence" value="ECO:0007669"/>
    <property type="project" value="UniProtKB-SubCell"/>
</dbReference>
<dbReference type="EMBL" id="CYHF01000006">
    <property type="protein sequence ID" value="CUA97562.1"/>
    <property type="molecule type" value="Genomic_DNA"/>
</dbReference>
<dbReference type="STRING" id="339866.GCA_001418255_01796"/>
<proteinExistence type="predicted"/>
<keyword evidence="8" id="KW-1185">Reference proteome</keyword>
<feature type="transmembrane region" description="Helical" evidence="5">
    <location>
        <begin position="229"/>
        <end position="251"/>
    </location>
</feature>
<dbReference type="InterPro" id="IPR006153">
    <property type="entry name" value="Cation/H_exchanger_TM"/>
</dbReference>
<feature type="transmembrane region" description="Helical" evidence="5">
    <location>
        <begin position="336"/>
        <end position="357"/>
    </location>
</feature>
<dbReference type="AlphaFoldDB" id="A0A0K6I2P7"/>
<comment type="subcellular location">
    <subcellularLocation>
        <location evidence="1">Membrane</location>
        <topology evidence="1">Multi-pass membrane protein</topology>
    </subcellularLocation>
</comment>
<feature type="transmembrane region" description="Helical" evidence="5">
    <location>
        <begin position="369"/>
        <end position="391"/>
    </location>
</feature>
<dbReference type="Proteomes" id="UP000183649">
    <property type="component" value="Unassembled WGS sequence"/>
</dbReference>
<feature type="transmembrane region" description="Helical" evidence="5">
    <location>
        <begin position="42"/>
        <end position="62"/>
    </location>
</feature>
<organism evidence="7 8">
    <name type="scientific">Thiomonas bhubaneswarensis</name>
    <dbReference type="NCBI Taxonomy" id="339866"/>
    <lineage>
        <taxon>Bacteria</taxon>
        <taxon>Pseudomonadati</taxon>
        <taxon>Pseudomonadota</taxon>
        <taxon>Betaproteobacteria</taxon>
        <taxon>Burkholderiales</taxon>
        <taxon>Thiomonas</taxon>
    </lineage>
</organism>
<evidence type="ECO:0000256" key="5">
    <source>
        <dbReference type="SAM" id="Phobius"/>
    </source>
</evidence>
<accession>A0A0K6I2P7</accession>
<dbReference type="RefSeq" id="WP_055450687.1">
    <property type="nucleotide sequence ID" value="NZ_CYHF01000006.1"/>
</dbReference>
<evidence type="ECO:0000259" key="6">
    <source>
        <dbReference type="Pfam" id="PF00999"/>
    </source>
</evidence>
<dbReference type="Gene3D" id="1.20.1530.20">
    <property type="match status" value="1"/>
</dbReference>
<protein>
    <submittedName>
        <fullName evidence="7">Transporter, CPA2 family (TC 2.A.37)</fullName>
    </submittedName>
</protein>
<evidence type="ECO:0000313" key="7">
    <source>
        <dbReference type="EMBL" id="CUA97562.1"/>
    </source>
</evidence>
<feature type="transmembrane region" description="Helical" evidence="5">
    <location>
        <begin position="193"/>
        <end position="217"/>
    </location>
</feature>
<dbReference type="Pfam" id="PF00999">
    <property type="entry name" value="Na_H_Exchanger"/>
    <property type="match status" value="1"/>
</dbReference>
<name>A0A0K6I2P7_9BURK</name>
<gene>
    <name evidence="7" type="ORF">Ga0061069_1063</name>
</gene>
<evidence type="ECO:0000313" key="8">
    <source>
        <dbReference type="Proteomes" id="UP000183649"/>
    </source>
</evidence>
<dbReference type="GO" id="GO:0015297">
    <property type="term" value="F:antiporter activity"/>
    <property type="evidence" value="ECO:0007669"/>
    <property type="project" value="InterPro"/>
</dbReference>
<keyword evidence="2 5" id="KW-0812">Transmembrane</keyword>
<feature type="transmembrane region" description="Helical" evidence="5">
    <location>
        <begin position="97"/>
        <end position="117"/>
    </location>
</feature>
<sequence length="410" mass="42943">MIESYLPAWPLHPDGVFWVGAALVLATLTGESVFRFLRWPRLVGYAAAGMILAAGGAGLNVYDLQNSARAIVDTALAVLLFEIGHRVNLRWLRANPALLGMSLLESALGFAAVWITLALLGFAAMQAAIVAALLVATSPAVVLRISSEFNARGQVTERLLLLSALNTFYALLVCSLLLGMMDADGPQGAAASALHLLYLLGGSVLAAALLAWAVNWVERHFDFRDEGGALMLVGLIVLTLSLTRMLNWSALLTPLLGGALLRWRSPRPRLWPRHFGTAGGVLMVLMFLILGLSLNARILLAGGLAAALVIVVRLVAKLAGALAFSRVSGASWRQSVALGLSLNPASGVSFVLALSFLGSSAGAVLHPMLAVAFSAIAFLELLAPLLTRWALGYSGDIAPSPASRASGGAA</sequence>
<feature type="transmembrane region" description="Helical" evidence="5">
    <location>
        <begin position="15"/>
        <end position="37"/>
    </location>
</feature>
<evidence type="ECO:0000256" key="3">
    <source>
        <dbReference type="ARBA" id="ARBA00022989"/>
    </source>
</evidence>
<dbReference type="OrthoDB" id="8617652at2"/>
<dbReference type="InterPro" id="IPR038770">
    <property type="entry name" value="Na+/solute_symporter_sf"/>
</dbReference>
<evidence type="ECO:0000256" key="4">
    <source>
        <dbReference type="ARBA" id="ARBA00023136"/>
    </source>
</evidence>
<dbReference type="GO" id="GO:1902600">
    <property type="term" value="P:proton transmembrane transport"/>
    <property type="evidence" value="ECO:0007669"/>
    <property type="project" value="InterPro"/>
</dbReference>
<evidence type="ECO:0000256" key="1">
    <source>
        <dbReference type="ARBA" id="ARBA00004141"/>
    </source>
</evidence>